<dbReference type="Proteomes" id="UP000256999">
    <property type="component" value="Unassembled WGS sequence"/>
</dbReference>
<keyword evidence="4" id="KW-1185">Reference proteome</keyword>
<sequence length="79" mass="9371">MSLYSNEYLDNQIEKESKYLWSAESIFLVIVLVACLIREELTFTFVLLLVAFNFLHRRLAMCNRRLELLEERLAQAQSN</sequence>
<keyword evidence="1" id="KW-1133">Transmembrane helix</keyword>
<dbReference type="AlphaFoldDB" id="A0A3E0UCU6"/>
<keyword evidence="1" id="KW-0812">Transmembrane</keyword>
<evidence type="ECO:0000313" key="5">
    <source>
        <dbReference type="Proteomes" id="UP000256999"/>
    </source>
</evidence>
<evidence type="ECO:0000313" key="4">
    <source>
        <dbReference type="Proteomes" id="UP000256899"/>
    </source>
</evidence>
<evidence type="ECO:0000256" key="1">
    <source>
        <dbReference type="SAM" id="Phobius"/>
    </source>
</evidence>
<evidence type="ECO:0000313" key="2">
    <source>
        <dbReference type="EMBL" id="REL30405.1"/>
    </source>
</evidence>
<protein>
    <submittedName>
        <fullName evidence="3">Uncharacterized protein</fullName>
    </submittedName>
</protein>
<organism evidence="3 5">
    <name type="scientific">Thalassotalea euphylliae</name>
    <dbReference type="NCBI Taxonomy" id="1655234"/>
    <lineage>
        <taxon>Bacteria</taxon>
        <taxon>Pseudomonadati</taxon>
        <taxon>Pseudomonadota</taxon>
        <taxon>Gammaproteobacteria</taxon>
        <taxon>Alteromonadales</taxon>
        <taxon>Colwelliaceae</taxon>
        <taxon>Thalassotalea</taxon>
    </lineage>
</organism>
<keyword evidence="1" id="KW-0472">Membrane</keyword>
<dbReference type="EMBL" id="QUOT01000001">
    <property type="protein sequence ID" value="REL30405.1"/>
    <property type="molecule type" value="Genomic_DNA"/>
</dbReference>
<reference evidence="4 5" key="1">
    <citation type="submission" date="2018-08" db="EMBL/GenBank/DDBJ databases">
        <title>Thalassotalea euphylliae genome.</title>
        <authorList>
            <person name="Summers S."/>
            <person name="Rice S.A."/>
            <person name="Freckelton M.L."/>
            <person name="Nedved B.T."/>
            <person name="Hadfield M.G."/>
        </authorList>
    </citation>
    <scope>NUCLEOTIDE SEQUENCE [LARGE SCALE GENOMIC DNA]</scope>
    <source>
        <strain evidence="3 5">H2</strain>
        <strain evidence="4">H3</strain>
    </source>
</reference>
<name>A0A3E0UCU6_9GAMM</name>
<feature type="transmembrane region" description="Helical" evidence="1">
    <location>
        <begin position="26"/>
        <end position="55"/>
    </location>
</feature>
<reference evidence="2" key="2">
    <citation type="submission" date="2018-08" db="EMBL/GenBank/DDBJ databases">
        <authorList>
            <person name="Ferrada E.E."/>
            <person name="Latorre B.A."/>
        </authorList>
    </citation>
    <scope>NUCLEOTIDE SEQUENCE</scope>
    <source>
        <strain evidence="2">H3</strain>
    </source>
</reference>
<proteinExistence type="predicted"/>
<evidence type="ECO:0000313" key="3">
    <source>
        <dbReference type="EMBL" id="REL34660.1"/>
    </source>
</evidence>
<gene>
    <name evidence="3" type="ORF">DXX92_04405</name>
    <name evidence="2" type="ORF">DXX94_06615</name>
</gene>
<accession>A0A3E0UCU6</accession>
<comment type="caution">
    <text evidence="3">The sequence shown here is derived from an EMBL/GenBank/DDBJ whole genome shotgun (WGS) entry which is preliminary data.</text>
</comment>
<dbReference type="EMBL" id="QUOV01000001">
    <property type="protein sequence ID" value="REL34660.1"/>
    <property type="molecule type" value="Genomic_DNA"/>
</dbReference>
<dbReference type="Proteomes" id="UP000256899">
    <property type="component" value="Unassembled WGS sequence"/>
</dbReference>
<dbReference type="RefSeq" id="WP_115999336.1">
    <property type="nucleotide sequence ID" value="NZ_QUOV01000001.1"/>
</dbReference>